<evidence type="ECO:0000256" key="2">
    <source>
        <dbReference type="ARBA" id="ARBA00022679"/>
    </source>
</evidence>
<keyword evidence="2" id="KW-0808">Transferase</keyword>
<evidence type="ECO:0000256" key="1">
    <source>
        <dbReference type="ARBA" id="ARBA00009861"/>
    </source>
</evidence>
<dbReference type="Gene3D" id="3.30.559.10">
    <property type="entry name" value="Chloramphenicol acetyltransferase-like domain"/>
    <property type="match status" value="2"/>
</dbReference>
<dbReference type="Proteomes" id="UP001222027">
    <property type="component" value="Unassembled WGS sequence"/>
</dbReference>
<name>A0AAV8RYF4_ENSVE</name>
<comment type="caution">
    <text evidence="4">The sequence shown here is derived from an EMBL/GenBank/DDBJ whole genome shotgun (WGS) entry which is preliminary data.</text>
</comment>
<dbReference type="EMBL" id="JAQQAF010000001">
    <property type="protein sequence ID" value="KAJ8512223.1"/>
    <property type="molecule type" value="Genomic_DNA"/>
</dbReference>
<dbReference type="FunFam" id="3.30.559.10:FF:000008">
    <property type="entry name" value="Tryptamine hydroxycinnamoyl transferase"/>
    <property type="match status" value="1"/>
</dbReference>
<evidence type="ECO:0000313" key="4">
    <source>
        <dbReference type="EMBL" id="KAJ8512223.1"/>
    </source>
</evidence>
<proteinExistence type="inferred from homology"/>
<keyword evidence="5" id="KW-1185">Reference proteome</keyword>
<organism evidence="4 5">
    <name type="scientific">Ensete ventricosum</name>
    <name type="common">Abyssinian banana</name>
    <name type="synonym">Musa ensete</name>
    <dbReference type="NCBI Taxonomy" id="4639"/>
    <lineage>
        <taxon>Eukaryota</taxon>
        <taxon>Viridiplantae</taxon>
        <taxon>Streptophyta</taxon>
        <taxon>Embryophyta</taxon>
        <taxon>Tracheophyta</taxon>
        <taxon>Spermatophyta</taxon>
        <taxon>Magnoliopsida</taxon>
        <taxon>Liliopsida</taxon>
        <taxon>Zingiberales</taxon>
        <taxon>Musaceae</taxon>
        <taxon>Ensete</taxon>
    </lineage>
</organism>
<accession>A0AAV8RYF4</accession>
<dbReference type="PANTHER" id="PTHR31642">
    <property type="entry name" value="TRICHOTHECENE 3-O-ACETYLTRANSFERASE"/>
    <property type="match status" value="1"/>
</dbReference>
<dbReference type="AlphaFoldDB" id="A0AAV8RYF4"/>
<sequence>MPATSSTNGRYHPVAEKNPMAVQVTSSCLVTPEKETPTQAIWLSTLDLFQIRAHVATIYFYPPPATGDRAGFFSPEALKAGLRKALVPFYLLAGRIGTDGNGRTEIKCNAKGALFVEAKAEELTVDKFGDFAPSPEYRRMLVPCVSPDDGDDAVPLLLLQVTYFKCGGVCLGVGVHHLASDGVASLHFINAWSDITRGVDLAVPPFLDRTLLLPRSPPSVLFPHHEFKRYPAGRNASADKPAVSTAILALSADQLAALKTACAKMASSRRVTTYEAVAGHVWRRACEARRLDAGRETRVYITTDGRRRLRPPLPPGYVGNVIFPTVAVATAGDVTSGDAASRIHRAITLVDDEYLRSALDFLEMEEDVKSLGRWAGNFTSADLSITCWTSLPIYEADFGWGLPEFMGPATMFYGGLCYIMPKPPAKAGGVLVAVSLEAEFMERFKELFYDIVAEN</sequence>
<comment type="similarity">
    <text evidence="1">Belongs to the plant acyltransferase family.</text>
</comment>
<gene>
    <name evidence="4" type="ORF">OPV22_002657</name>
</gene>
<evidence type="ECO:0008006" key="6">
    <source>
        <dbReference type="Google" id="ProtNLM"/>
    </source>
</evidence>
<dbReference type="PANTHER" id="PTHR31642:SF11">
    <property type="entry name" value="SHIKIMATE O-HYDROXYCINNAMOYLTRANSFERASE"/>
    <property type="match status" value="1"/>
</dbReference>
<protein>
    <recommendedName>
        <fullName evidence="6">Shikimate O-hydroxycinnamoyltransferase</fullName>
    </recommendedName>
</protein>
<keyword evidence="3" id="KW-0012">Acyltransferase</keyword>
<dbReference type="InterPro" id="IPR050317">
    <property type="entry name" value="Plant_Fungal_Acyltransferase"/>
</dbReference>
<dbReference type="SUPFAM" id="SSF52777">
    <property type="entry name" value="CoA-dependent acyltransferases"/>
    <property type="match status" value="1"/>
</dbReference>
<reference evidence="4 5" key="1">
    <citation type="submission" date="2022-12" db="EMBL/GenBank/DDBJ databases">
        <title>Chromosome-scale assembly of the Ensete ventricosum genome.</title>
        <authorList>
            <person name="Dussert Y."/>
            <person name="Stocks J."/>
            <person name="Wendawek A."/>
            <person name="Woldeyes F."/>
            <person name="Nichols R.A."/>
            <person name="Borrell J.S."/>
        </authorList>
    </citation>
    <scope>NUCLEOTIDE SEQUENCE [LARGE SCALE GENOMIC DNA]</scope>
    <source>
        <strain evidence="5">cv. Maze</strain>
        <tissue evidence="4">Seeds</tissue>
    </source>
</reference>
<dbReference type="GO" id="GO:0016747">
    <property type="term" value="F:acyltransferase activity, transferring groups other than amino-acyl groups"/>
    <property type="evidence" value="ECO:0007669"/>
    <property type="project" value="TreeGrafter"/>
</dbReference>
<evidence type="ECO:0000256" key="3">
    <source>
        <dbReference type="ARBA" id="ARBA00023315"/>
    </source>
</evidence>
<dbReference type="Pfam" id="PF02458">
    <property type="entry name" value="Transferase"/>
    <property type="match status" value="1"/>
</dbReference>
<evidence type="ECO:0000313" key="5">
    <source>
        <dbReference type="Proteomes" id="UP001222027"/>
    </source>
</evidence>
<dbReference type="InterPro" id="IPR023213">
    <property type="entry name" value="CAT-like_dom_sf"/>
</dbReference>